<dbReference type="EMBL" id="NXIB02000009">
    <property type="protein sequence ID" value="PHX56932.1"/>
    <property type="molecule type" value="Genomic_DNA"/>
</dbReference>
<evidence type="ECO:0000313" key="6">
    <source>
        <dbReference type="Proteomes" id="UP000226442"/>
    </source>
</evidence>
<dbReference type="RefSeq" id="WP_096829264.1">
    <property type="nucleotide sequence ID" value="NZ_NXIB02000009.1"/>
</dbReference>
<dbReference type="PANTHER" id="PTHR32347">
    <property type="entry name" value="EFFLUX SYSTEM COMPONENT YKNX-RELATED"/>
    <property type="match status" value="1"/>
</dbReference>
<protein>
    <submittedName>
        <fullName evidence="5">HlyD family secretion protein</fullName>
    </submittedName>
</protein>
<keyword evidence="4" id="KW-0812">Transmembrane</keyword>
<feature type="coiled-coil region" evidence="3">
    <location>
        <begin position="207"/>
        <end position="376"/>
    </location>
</feature>
<proteinExistence type="predicted"/>
<evidence type="ECO:0000256" key="3">
    <source>
        <dbReference type="SAM" id="Coils"/>
    </source>
</evidence>
<sequence length="498" mass="54175">MNFQNLVKPDKRLVMGLVIAGAATAFYGIYQSVSFSQNPTPLPVETTPPVRKITALGRLEPQGEVIRLGVSQTLNGDRISQLLVKEGDRVKAGQLIAILDAGDRLKSALDEAKEKVKVAQASLAQVKAGAKSGELTAQSATIGKLEAELQGNRAAQQATVDRLQAQWQGDRTAQQATISRITAQWEGERKVQEATISRINAQFQGEKKAQQAAISKLVAEFNNAEAEYLRHQQLVAEGAISKSVMDTKKLAVETSRQQVKEAQANLARINNTATQQLQEGQENLNRINSTAKQQLNEAQANLTRINNTAIQQQNEAEANLKRIKESGGEQLEEAKATLEKIAEVRPVDIEAAQTEINSAIAQVKRAQSELNQAYIRTPNAGKILKIHTRPGEKISDNGIADVGKTEQMVVVAEIYQTDISKIKVGQKATINSQAFSGELPGTVKEIGLKVSKQNVFSNQPGENLDSRVVEVKIHLNPEGSKQVEGLTNLQVQVAIEKE</sequence>
<gene>
    <name evidence="5" type="ORF">CP500_002845</name>
</gene>
<comment type="caution">
    <text evidence="5">The sequence shown here is derived from an EMBL/GenBank/DDBJ whole genome shotgun (WGS) entry which is preliminary data.</text>
</comment>
<keyword evidence="4" id="KW-1133">Transmembrane helix</keyword>
<dbReference type="AlphaFoldDB" id="A0A2G4F581"/>
<evidence type="ECO:0000256" key="1">
    <source>
        <dbReference type="ARBA" id="ARBA00004196"/>
    </source>
</evidence>
<reference evidence="5" key="1">
    <citation type="submission" date="2017-10" db="EMBL/GenBank/DDBJ databases">
        <title>Draft genome sequence of the planktic cyanobacteria Tychonema bourrellyi isolated from alpine lentic freshwater.</title>
        <authorList>
            <person name="Tett A."/>
            <person name="Armanini F."/>
            <person name="Asnicar F."/>
            <person name="Boscaini A."/>
            <person name="Pasolli E."/>
            <person name="Zolfo M."/>
            <person name="Donati C."/>
            <person name="Salmaso N."/>
            <person name="Segata N."/>
        </authorList>
    </citation>
    <scope>NUCLEOTIDE SEQUENCE</scope>
    <source>
        <strain evidence="5">FEM_GT703</strain>
    </source>
</reference>
<dbReference type="InterPro" id="IPR014315">
    <property type="entry name" value="ABC_heterocyst_DevB"/>
</dbReference>
<dbReference type="Gene3D" id="1.10.287.470">
    <property type="entry name" value="Helix hairpin bin"/>
    <property type="match status" value="1"/>
</dbReference>
<evidence type="ECO:0000256" key="2">
    <source>
        <dbReference type="ARBA" id="ARBA00023054"/>
    </source>
</evidence>
<feature type="transmembrane region" description="Helical" evidence="4">
    <location>
        <begin position="12"/>
        <end position="30"/>
    </location>
</feature>
<dbReference type="SUPFAM" id="SSF111369">
    <property type="entry name" value="HlyD-like secretion proteins"/>
    <property type="match status" value="1"/>
</dbReference>
<dbReference type="OrthoDB" id="264111at2"/>
<name>A0A2G4F581_9CYAN</name>
<dbReference type="GO" id="GO:0030313">
    <property type="term" value="C:cell envelope"/>
    <property type="evidence" value="ECO:0007669"/>
    <property type="project" value="UniProtKB-SubCell"/>
</dbReference>
<evidence type="ECO:0000256" key="4">
    <source>
        <dbReference type="SAM" id="Phobius"/>
    </source>
</evidence>
<evidence type="ECO:0000313" key="5">
    <source>
        <dbReference type="EMBL" id="PHX56932.1"/>
    </source>
</evidence>
<comment type="subcellular location">
    <subcellularLocation>
        <location evidence="1">Cell envelope</location>
    </subcellularLocation>
</comment>
<dbReference type="InterPro" id="IPR050465">
    <property type="entry name" value="UPF0194_transport"/>
</dbReference>
<dbReference type="Proteomes" id="UP000226442">
    <property type="component" value="Unassembled WGS sequence"/>
</dbReference>
<organism evidence="5 6">
    <name type="scientific">Tychonema bourrellyi FEM_GT703</name>
    <dbReference type="NCBI Taxonomy" id="2040638"/>
    <lineage>
        <taxon>Bacteria</taxon>
        <taxon>Bacillati</taxon>
        <taxon>Cyanobacteriota</taxon>
        <taxon>Cyanophyceae</taxon>
        <taxon>Oscillatoriophycideae</taxon>
        <taxon>Oscillatoriales</taxon>
        <taxon>Microcoleaceae</taxon>
        <taxon>Tychonema</taxon>
    </lineage>
</organism>
<keyword evidence="6" id="KW-1185">Reference proteome</keyword>
<dbReference type="NCBIfam" id="TIGR02971">
    <property type="entry name" value="heterocyst_DevB"/>
    <property type="match status" value="1"/>
</dbReference>
<keyword evidence="2 3" id="KW-0175">Coiled coil</keyword>
<keyword evidence="4" id="KW-0472">Membrane</keyword>
<dbReference type="Gene3D" id="2.40.50.100">
    <property type="match status" value="1"/>
</dbReference>
<dbReference type="PANTHER" id="PTHR32347:SF27">
    <property type="entry name" value="RND EFFLUX PUMP MEMBRANE FUSION PROTEIN BARREL-SANDWICH DOMAIN-CONTAINING PROTEIN"/>
    <property type="match status" value="1"/>
</dbReference>
<feature type="coiled-coil region" evidence="3">
    <location>
        <begin position="102"/>
        <end position="166"/>
    </location>
</feature>
<accession>A0A2G4F581</accession>
<dbReference type="Gene3D" id="2.40.30.170">
    <property type="match status" value="1"/>
</dbReference>